<dbReference type="InterPro" id="IPR013098">
    <property type="entry name" value="Ig_I-set"/>
</dbReference>
<reference evidence="8 9" key="1">
    <citation type="submission" date="2020-08" db="EMBL/GenBank/DDBJ databases">
        <authorList>
            <person name="Hejnol A."/>
        </authorList>
    </citation>
    <scope>NUCLEOTIDE SEQUENCE [LARGE SCALE GENOMIC DNA]</scope>
</reference>
<dbReference type="InterPro" id="IPR036179">
    <property type="entry name" value="Ig-like_dom_sf"/>
</dbReference>
<evidence type="ECO:0000256" key="5">
    <source>
        <dbReference type="ARBA" id="ARBA00023319"/>
    </source>
</evidence>
<dbReference type="SMART" id="SM00409">
    <property type="entry name" value="IG"/>
    <property type="match status" value="5"/>
</dbReference>
<evidence type="ECO:0000256" key="6">
    <source>
        <dbReference type="SAM" id="MobiDB-lite"/>
    </source>
</evidence>
<feature type="domain" description="Ig-like" evidence="7">
    <location>
        <begin position="143"/>
        <end position="223"/>
    </location>
</feature>
<gene>
    <name evidence="8" type="ORF">DGYR_LOCUS11182</name>
</gene>
<feature type="region of interest" description="Disordered" evidence="6">
    <location>
        <begin position="759"/>
        <end position="778"/>
    </location>
</feature>
<dbReference type="OrthoDB" id="504170at2759"/>
<dbReference type="FunFam" id="2.60.40.10:FF:000214">
    <property type="entry name" value="titin isoform X1"/>
    <property type="match status" value="1"/>
</dbReference>
<sequence>MQKRKRERPAAHSVKTSGSQTSNTTAQSQLSNPPKIFKPPKNVTVPEQGPAKFTAKIVGFPLPKVSWFIEGTLLEETGNIHMDFEPKSNIYNLTISDNLKGMSGKVKVLAVNKEGEATAEVNLIVTGRAASFLEKPLKCTALQGSMAIFCCKVDGDPVPEVKWFRGKDIEIEDSANYKAYFDERTNEHVLEIDNIGKKHAGIYTVNLENNFGREKTSAILVVTENSEEYDKWRKTLRRLKDSEMNNNILSANNNKTDYSKQIDSQEAVAESPQKKPEVQRRRRRKARSEVEHINTNHSTSRQTEKKSIDCSKNDSNLSNHSSTQSEVVTQRRRPRNLETSKIKQEVPTTNNITKPAFIRELQDLRIKEAESAEFECEANQSDLPITWFIDDIQVVPSQKYQIFSTKTTHKLVINNLKLDDEGEVKCRASNQTTSAHLFVSTMKPYFIAKFFNKKILEHADAYFICKLNEDLTVAWYHKGRIVPDDDKKYKILNEGMTKTLIIKDCSIEDSGVIKVFCRNVSCEANLRVQAFTSEFSKPLTNLTVRENSMAEFVCYTHHCQLRSSISWYIESNKVTESEKYCLISDGWKHSLRINKVSKMEEGKITVRCKGDECSADLIVDGQFFQSERVCKSVTHSPMEVIHDRTKCRLSSPVSPWKHGFECFVVQNDQNEIHCSRCEDSKKLLARMCECPREADSEKESDHKNSSIGRRINRKLRYLSCPDELSSSPRIKEKESVINSPKSDKMESCIRNLFSSPESLDKSAASQSSSYRSASGQSIGGNDVLKTLKDFSSAKSHNGIFDNKYLLQVDDTSETESSKSSLQYLPDVGKSRSRLRRQPNESPPWKIRERLSLPIEPVYPPKPAEIKTVKDRVKYFEHCEEEKPMCSEDFPSFERESVKKIVEKFEKLSIEGKLILIGRQEHPDTNIYTDDKNGQREYRQKFNSLLHEILKELDNLAKKRKLHINFDSVILDNSYLLPKNELSKEDLKFSIRRKIHEVERAIIEFLKALSSKSSKENKFQEGIVIYETIATSKSFSSNKYQKLDRSTLKNPEFFESKLQINPVTLVIKDGKENSDKQQFRKCLNEILSYNK</sequence>
<dbReference type="SMART" id="SM00408">
    <property type="entry name" value="IGc2"/>
    <property type="match status" value="2"/>
</dbReference>
<keyword evidence="9" id="KW-1185">Reference proteome</keyword>
<feature type="compositionally biased region" description="Low complexity" evidence="6">
    <location>
        <begin position="762"/>
        <end position="776"/>
    </location>
</feature>
<accession>A0A7I8W4P1</accession>
<keyword evidence="5" id="KW-0393">Immunoglobulin domain</keyword>
<dbReference type="GO" id="GO:0005737">
    <property type="term" value="C:cytoplasm"/>
    <property type="evidence" value="ECO:0007669"/>
    <property type="project" value="UniProtKB-SubCell"/>
</dbReference>
<feature type="compositionally biased region" description="Basic and acidic residues" evidence="6">
    <location>
        <begin position="729"/>
        <end position="743"/>
    </location>
</feature>
<evidence type="ECO:0000256" key="4">
    <source>
        <dbReference type="ARBA" id="ARBA00023157"/>
    </source>
</evidence>
<evidence type="ECO:0000259" key="7">
    <source>
        <dbReference type="PROSITE" id="PS50835"/>
    </source>
</evidence>
<comment type="caution">
    <text evidence="8">The sequence shown here is derived from an EMBL/GenBank/DDBJ whole genome shotgun (WGS) entry which is preliminary data.</text>
</comment>
<feature type="compositionally biased region" description="Polar residues" evidence="6">
    <location>
        <begin position="245"/>
        <end position="264"/>
    </location>
</feature>
<keyword evidence="3" id="KW-0597">Phosphoprotein</keyword>
<feature type="region of interest" description="Disordered" evidence="6">
    <location>
        <begin position="815"/>
        <end position="842"/>
    </location>
</feature>
<evidence type="ECO:0000256" key="3">
    <source>
        <dbReference type="ARBA" id="ARBA00022553"/>
    </source>
</evidence>
<feature type="region of interest" description="Disordered" evidence="6">
    <location>
        <begin position="245"/>
        <end position="335"/>
    </location>
</feature>
<feature type="compositionally biased region" description="Polar residues" evidence="6">
    <location>
        <begin position="14"/>
        <end position="32"/>
    </location>
</feature>
<dbReference type="PANTHER" id="PTHR35971:SF5">
    <property type="entry name" value="OBSCURIN LIKE CYTOSKELETAL ADAPTOR 1"/>
    <property type="match status" value="1"/>
</dbReference>
<protein>
    <submittedName>
        <fullName evidence="8">DgyrCDS11848</fullName>
    </submittedName>
</protein>
<organism evidence="8 9">
    <name type="scientific">Dimorphilus gyrociliatus</name>
    <dbReference type="NCBI Taxonomy" id="2664684"/>
    <lineage>
        <taxon>Eukaryota</taxon>
        <taxon>Metazoa</taxon>
        <taxon>Spiralia</taxon>
        <taxon>Lophotrochozoa</taxon>
        <taxon>Annelida</taxon>
        <taxon>Polychaeta</taxon>
        <taxon>Polychaeta incertae sedis</taxon>
        <taxon>Dinophilidae</taxon>
        <taxon>Dimorphilus</taxon>
    </lineage>
</organism>
<dbReference type="PROSITE" id="PS50835">
    <property type="entry name" value="IG_LIKE"/>
    <property type="match status" value="2"/>
</dbReference>
<dbReference type="Gene3D" id="2.60.40.10">
    <property type="entry name" value="Immunoglobulins"/>
    <property type="match status" value="5"/>
</dbReference>
<dbReference type="Proteomes" id="UP000549394">
    <property type="component" value="Unassembled WGS sequence"/>
</dbReference>
<keyword evidence="4" id="KW-1015">Disulfide bond</keyword>
<proteinExistence type="predicted"/>
<dbReference type="Pfam" id="PF07679">
    <property type="entry name" value="I-set"/>
    <property type="match status" value="5"/>
</dbReference>
<dbReference type="AlphaFoldDB" id="A0A7I8W4P1"/>
<feature type="compositionally biased region" description="Basic and acidic residues" evidence="6">
    <location>
        <begin position="302"/>
        <end position="312"/>
    </location>
</feature>
<feature type="region of interest" description="Disordered" evidence="6">
    <location>
        <begin position="723"/>
        <end position="743"/>
    </location>
</feature>
<evidence type="ECO:0000313" key="8">
    <source>
        <dbReference type="EMBL" id="CAD5123507.1"/>
    </source>
</evidence>
<evidence type="ECO:0000256" key="2">
    <source>
        <dbReference type="ARBA" id="ARBA00022490"/>
    </source>
</evidence>
<dbReference type="InterPro" id="IPR007110">
    <property type="entry name" value="Ig-like_dom"/>
</dbReference>
<dbReference type="EMBL" id="CAJFCJ010000019">
    <property type="protein sequence ID" value="CAD5123507.1"/>
    <property type="molecule type" value="Genomic_DNA"/>
</dbReference>
<keyword evidence="2" id="KW-0963">Cytoplasm</keyword>
<dbReference type="InterPro" id="IPR003598">
    <property type="entry name" value="Ig_sub2"/>
</dbReference>
<dbReference type="PANTHER" id="PTHR35971">
    <property type="entry name" value="SI:DKEY-31G6.6"/>
    <property type="match status" value="1"/>
</dbReference>
<dbReference type="InterPro" id="IPR003599">
    <property type="entry name" value="Ig_sub"/>
</dbReference>
<feature type="domain" description="Ig-like" evidence="7">
    <location>
        <begin position="355"/>
        <end position="440"/>
    </location>
</feature>
<dbReference type="CDD" id="cd00096">
    <property type="entry name" value="Ig"/>
    <property type="match status" value="1"/>
</dbReference>
<evidence type="ECO:0000313" key="9">
    <source>
        <dbReference type="Proteomes" id="UP000549394"/>
    </source>
</evidence>
<evidence type="ECO:0000256" key="1">
    <source>
        <dbReference type="ARBA" id="ARBA00004496"/>
    </source>
</evidence>
<dbReference type="InterPro" id="IPR052385">
    <property type="entry name" value="Obscurin/Obscurin-like_Reg"/>
</dbReference>
<feature type="region of interest" description="Disordered" evidence="6">
    <location>
        <begin position="1"/>
        <end position="42"/>
    </location>
</feature>
<dbReference type="SUPFAM" id="SSF48726">
    <property type="entry name" value="Immunoglobulin"/>
    <property type="match status" value="5"/>
</dbReference>
<dbReference type="FunFam" id="2.60.40.10:FF:000107">
    <property type="entry name" value="Myosin, light chain kinase a"/>
    <property type="match status" value="1"/>
</dbReference>
<name>A0A7I8W4P1_9ANNE</name>
<dbReference type="InterPro" id="IPR013783">
    <property type="entry name" value="Ig-like_fold"/>
</dbReference>
<comment type="subcellular location">
    <subcellularLocation>
        <location evidence="1">Cytoplasm</location>
    </subcellularLocation>
</comment>
<feature type="compositionally biased region" description="Polar residues" evidence="6">
    <location>
        <begin position="313"/>
        <end position="328"/>
    </location>
</feature>